<sequence length="523" mass="58846">MTLSIPFSTVAVYTASGLVTYWLVTIGYYVFLHPLKNYPGPFLAKITDFYGGVHSMFLRLPQITQRDLNQYGPVVRSGPNRLVFSSSKALHDIYNNERVTKSDVYLVTLATTGKICIFNALDRQTHRTRRKLVGAAVTERAMRNFEPTMSSQIDIFLRLLMQASENNTHVNMSDNIRRLGADIVGFLAFGFPLKAQTEDTYQFLVEATTFGNGISNVKMQAPVLSNSAISLLTNLLTHTQLRKFYNMLNLMISTRLSKPKDAYQDLYAHVVDQLEETKDVRMSDIWAEAMFFFPAGGDTVATAMCSIFFYLSRNPDCYRKLADEIRSTFSSIGEIHGGPKLSGCRYLRAVIDESLRMSPPVSGTLWRKLYDDDDKSKPFLVDGHVVPPGTHVGVNIYSLHHNEEYFPDSYSFKPERWLEADAETRRRMNEAFAAFSTGSRGCGGKAMAYLEASLVVAKTLWFFDFEKASGDAGKVGEGTPGVPHGRHRREEFQIYDIFSSTQTGPNLTFHPREGSGWEGLRTT</sequence>
<evidence type="ECO:0000313" key="2">
    <source>
        <dbReference type="Proteomes" id="UP001148629"/>
    </source>
</evidence>
<evidence type="ECO:0000313" key="1">
    <source>
        <dbReference type="EMBL" id="KAJ3532433.1"/>
    </source>
</evidence>
<protein>
    <submittedName>
        <fullName evidence="1">Uncharacterized protein</fullName>
    </submittedName>
</protein>
<dbReference type="EMBL" id="JANRMS010000960">
    <property type="protein sequence ID" value="KAJ3532433.1"/>
    <property type="molecule type" value="Genomic_DNA"/>
</dbReference>
<comment type="caution">
    <text evidence="1">The sequence shown here is derived from an EMBL/GenBank/DDBJ whole genome shotgun (WGS) entry which is preliminary data.</text>
</comment>
<dbReference type="Proteomes" id="UP001148629">
    <property type="component" value="Unassembled WGS sequence"/>
</dbReference>
<gene>
    <name evidence="1" type="ORF">NM208_g8438</name>
</gene>
<accession>A0ACC1S5I3</accession>
<organism evidence="1 2">
    <name type="scientific">Fusarium decemcellulare</name>
    <dbReference type="NCBI Taxonomy" id="57161"/>
    <lineage>
        <taxon>Eukaryota</taxon>
        <taxon>Fungi</taxon>
        <taxon>Dikarya</taxon>
        <taxon>Ascomycota</taxon>
        <taxon>Pezizomycotina</taxon>
        <taxon>Sordariomycetes</taxon>
        <taxon>Hypocreomycetidae</taxon>
        <taxon>Hypocreales</taxon>
        <taxon>Nectriaceae</taxon>
        <taxon>Fusarium</taxon>
        <taxon>Fusarium decemcellulare species complex</taxon>
    </lineage>
</organism>
<reference evidence="1" key="1">
    <citation type="submission" date="2022-08" db="EMBL/GenBank/DDBJ databases">
        <title>Genome Sequence of Fusarium decemcellulare.</title>
        <authorList>
            <person name="Buettner E."/>
        </authorList>
    </citation>
    <scope>NUCLEOTIDE SEQUENCE</scope>
    <source>
        <strain evidence="1">Babe19</strain>
    </source>
</reference>
<proteinExistence type="predicted"/>
<keyword evidence="2" id="KW-1185">Reference proteome</keyword>
<name>A0ACC1S5I3_9HYPO</name>